<evidence type="ECO:0000256" key="1">
    <source>
        <dbReference type="SAM" id="MobiDB-lite"/>
    </source>
</evidence>
<accession>A0A376B6B6</accession>
<sequence length="1220" mass="141065">MHFRNFKLYSKGYHSATHKQATTTFFDSTYHYIKKNRTLLNSEAHAPPLIHGTSNSTNANVLAANVNYNNIEHILATNHNNNEDDNTKVADENATEQGNTEENIVSEEANKTHATKENDLPSEPKVINNANSARCFFSSSSPTPGATEIAPFKATRERRASFNVASTLHSKDLYTSNKNQKLIFQEKLSKNYYSTAATLDAAMENLNKKILIKEPQPAWEADTEVTLNRAQFLKQTVKEIDDCLMNKKDYNKIYSLYNALKRNDIVPSVEVYSKIIKSLCIRDLDSKSLDDKMFNLLNCYQDIINNKIKPTPDIYDQVIKTLFDGSIIAFKTANANGTDFFKIATELFQTVQAQKLNNPSQELLENFLLAVSLYPGFVSIDYIFKHITPYITTKNSDFYIPLFHYAKLCNDYKTIKLLYEEFRSILLSSSVDNDLRNNQYKVYAVALAGLVECGQLRIALKLLDGLILEIRQENGSSENIEVVLSNFLISFSKINPEKAYNLWFNFKKLSWIPEFSYEFYLSMLGNCLGNWPLAVKIYDYLFSMERSFRKDDVSNKTDLLVYPFGVESILSSFMDYSLQLNDTRMVLKLLEESIIKSFKFEIVLYPHIFDYLKNKLESPDTYLLRLIESHGSSMNTGLEKFEFLNSLVDKYHSQVILNKVGHMPFFMGYCKEFDTTLNYNYAGVIAVFQAMWCSPQTVDTYVYSLEIHALIVSEFNNLDHYFTQCSNEVLLDFKEKITERFKKLIINYKRMHLDPTKLSDKVVQLSTRVLDIPEIDEEYFLHLGDWDKSYPISLGGMIRTTFNTGIKEFQRLSKEGYCFDFDTYNALITKNIIDSEIITKAIELVPSNDALRAMCNTLVVNSRTSKSLMVIANHPLFSQKMLVCLKDYQLQKIAHAFNDNIHNFIKLIDFPDHFKSITLQAEYKETVNYIYEMLFNLCDYKTMLKYNKILPILDTELLLKTYIRGGDYEKFISEFGKYKKALQANVANDIWAEYLINNKKFDEALETLVKSGKNITPHKTNDLRSYILFNLSLVNEDVEQIDVIENTLQLANVLCSMGSYHDMILVYQEYFSDLPMQPLALKKEILDQMLNNFESSLQFDQSSKALKNISDRLKNYFRFKRFLGSFEMSFTELSKILHIWSLVSPKNIPYLFNNVVESIYINSLSTELYIMSDFVFRFKPAQLSKLLSQIRDYFIKSDASGNITKIDQFMKVVSKLYGRA</sequence>
<dbReference type="AlphaFoldDB" id="A0A376B6B6"/>
<feature type="region of interest" description="Disordered" evidence="1">
    <location>
        <begin position="79"/>
        <end position="105"/>
    </location>
</feature>
<protein>
    <submittedName>
        <fullName evidence="2">Related to Ribonuclease P protein component, mitochondrial</fullName>
    </submittedName>
</protein>
<feature type="compositionally biased region" description="Basic and acidic residues" evidence="1">
    <location>
        <begin position="81"/>
        <end position="91"/>
    </location>
</feature>
<evidence type="ECO:0000313" key="2">
    <source>
        <dbReference type="EMBL" id="SSD60236.1"/>
    </source>
</evidence>
<dbReference type="Pfam" id="PF08579">
    <property type="entry name" value="RPM2"/>
    <property type="match status" value="1"/>
</dbReference>
<proteinExistence type="predicted"/>
<dbReference type="InterPro" id="IPR013888">
    <property type="entry name" value="RNase_P_Rpm2_mt"/>
</dbReference>
<dbReference type="VEuPathDB" id="FungiDB:SCODWIG_01997"/>
<dbReference type="EMBL" id="UFAJ01000304">
    <property type="protein sequence ID" value="SSD60236.1"/>
    <property type="molecule type" value="Genomic_DNA"/>
</dbReference>
<evidence type="ECO:0000313" key="3">
    <source>
        <dbReference type="Proteomes" id="UP000262825"/>
    </source>
</evidence>
<gene>
    <name evidence="2" type="ORF">SCODWIG_01997</name>
</gene>
<reference evidence="3" key="1">
    <citation type="submission" date="2018-06" db="EMBL/GenBank/DDBJ databases">
        <authorList>
            <person name="Guldener U."/>
        </authorList>
    </citation>
    <scope>NUCLEOTIDE SEQUENCE [LARGE SCALE GENOMIC DNA]</scope>
    <source>
        <strain evidence="3">UTAD17</strain>
    </source>
</reference>
<keyword evidence="3" id="KW-1185">Reference proteome</keyword>
<dbReference type="Proteomes" id="UP000262825">
    <property type="component" value="Unassembled WGS sequence"/>
</dbReference>
<name>A0A376B6B6_9ASCO</name>
<organism evidence="2 3">
    <name type="scientific">Saccharomycodes ludwigii</name>
    <dbReference type="NCBI Taxonomy" id="36035"/>
    <lineage>
        <taxon>Eukaryota</taxon>
        <taxon>Fungi</taxon>
        <taxon>Dikarya</taxon>
        <taxon>Ascomycota</taxon>
        <taxon>Saccharomycotina</taxon>
        <taxon>Saccharomycetes</taxon>
        <taxon>Saccharomycodales</taxon>
        <taxon>Saccharomycodaceae</taxon>
        <taxon>Saccharomycodes</taxon>
    </lineage>
</organism>